<dbReference type="GO" id="GO:0005975">
    <property type="term" value="P:carbohydrate metabolic process"/>
    <property type="evidence" value="ECO:0007669"/>
    <property type="project" value="InterPro"/>
</dbReference>
<dbReference type="InterPro" id="IPR032311">
    <property type="entry name" value="DUF4982"/>
</dbReference>
<feature type="domain" description="Glycoside hydrolase family 2 catalytic" evidence="5">
    <location>
        <begin position="320"/>
        <end position="550"/>
    </location>
</feature>
<sequence>MSNISHYETRLFKYFLYLLLLSMLPSLNMKASERKSLFDRNWYFYRGDVRNAESPVYNDSAWRKVDLPHDWSIEPLENQEPDKVVGPFSRESVGGFATGQTVGGKGWYRKTFIISPEDAGKRHELYFEGIYNQSEIWINGQKAYYNVYGYTSFRVDITPYCKPAGEKNIIAVKVINEGKNSRWYTGSGIYRHVWMIRTSPSYIEDWGTFISTNSIDKEQAVVILNTTIVNGDTEEGEYTVNINLTSPRGKVVSTTNSTVKMTSGNKHEIPFTITVKKPRLWSTDTPELYIANISLWKNKEKKDELSIPFGIRTIHFSTGKGFELNGVPMKLKGGCVHHDNGLLGSAAFDRAEERKIQLLKQNGFNAVRTSHNPMSESFMSACDRLGMLVIDEAFDQWKIKKNPEDYHLYFNEWSARDIRSLVLRDRNHPSVIMWSIGNEIRERISDNGLKIAEDLKKEILKHDNTRPVTAGVNKYWDKDRKNMLSLEKAFRHLDVAGYNYMWRFYEEDHAKYPERIMYSSESVANEASQNWDKVEKLPYVIGDFIWTAIDYLGESGLGNSIEVDPEENVHQFMGWPWFNGWCGDIDLLGVKKAQSYYRDILWHNRKISMAVETPVPEGKIRKVSFWGWPEESLSWTFPGMENKMMKVNVYTRASKVRLYLNDSLVGEKETNELYKASFRVPYQAGKLTAVEVNENGKGDSVILETTGEPVALRLTADKTKMKAHGQDLSYVLIELVDKKGNIISHNDRKIQISHKGTGKIIGSGNASPTDMASFGSLQPMLFKGRAMVIVRSGYEPGEMKLTVSAGGVQPATIALKTK</sequence>
<dbReference type="InterPro" id="IPR006104">
    <property type="entry name" value="Glyco_hydro_2_N"/>
</dbReference>
<keyword evidence="2 9" id="KW-0378">Hydrolase</keyword>
<dbReference type="SUPFAM" id="SSF49785">
    <property type="entry name" value="Galactose-binding domain-like"/>
    <property type="match status" value="1"/>
</dbReference>
<protein>
    <submittedName>
        <fullName evidence="9">Beta-glycosidase</fullName>
        <ecNumber evidence="9">3.2.1.23</ecNumber>
    </submittedName>
</protein>
<dbReference type="PRINTS" id="PR00132">
    <property type="entry name" value="GLHYDRLASE2"/>
</dbReference>
<dbReference type="EC" id="3.2.1.23" evidence="9"/>
<evidence type="ECO:0000259" key="8">
    <source>
        <dbReference type="Pfam" id="PF18565"/>
    </source>
</evidence>
<name>A0A174JZR7_9BACE</name>
<dbReference type="Proteomes" id="UP000095606">
    <property type="component" value="Unassembled WGS sequence"/>
</dbReference>
<dbReference type="PANTHER" id="PTHR42732:SF1">
    <property type="entry name" value="BETA-MANNOSIDASE"/>
    <property type="match status" value="1"/>
</dbReference>
<dbReference type="GO" id="GO:0004565">
    <property type="term" value="F:beta-galactosidase activity"/>
    <property type="evidence" value="ECO:0007669"/>
    <property type="project" value="UniProtKB-EC"/>
</dbReference>
<dbReference type="Pfam" id="PF16355">
    <property type="entry name" value="DUF4982"/>
    <property type="match status" value="1"/>
</dbReference>
<dbReference type="EMBL" id="CZAE01000006">
    <property type="protein sequence ID" value="CUP03108.1"/>
    <property type="molecule type" value="Genomic_DNA"/>
</dbReference>
<feature type="domain" description="Glycoside hydrolase family 2" evidence="8">
    <location>
        <begin position="712"/>
        <end position="813"/>
    </location>
</feature>
<gene>
    <name evidence="9" type="primary">lacZ_3</name>
    <name evidence="9" type="ORF">ERS852461_01699</name>
</gene>
<dbReference type="SUPFAM" id="SSF51445">
    <property type="entry name" value="(Trans)glycosidases"/>
    <property type="match status" value="1"/>
</dbReference>
<evidence type="ECO:0000259" key="6">
    <source>
        <dbReference type="Pfam" id="PF02837"/>
    </source>
</evidence>
<feature type="domain" description="DUF4982" evidence="7">
    <location>
        <begin position="643"/>
        <end position="697"/>
    </location>
</feature>
<dbReference type="Pfam" id="PF00703">
    <property type="entry name" value="Glyco_hydro_2"/>
    <property type="match status" value="1"/>
</dbReference>
<dbReference type="InterPro" id="IPR017853">
    <property type="entry name" value="GH"/>
</dbReference>
<dbReference type="AlphaFoldDB" id="A0A174JZR7"/>
<evidence type="ECO:0000256" key="3">
    <source>
        <dbReference type="ARBA" id="ARBA00023295"/>
    </source>
</evidence>
<dbReference type="Pfam" id="PF02837">
    <property type="entry name" value="Glyco_hydro_2_N"/>
    <property type="match status" value="1"/>
</dbReference>
<evidence type="ECO:0000259" key="7">
    <source>
        <dbReference type="Pfam" id="PF16355"/>
    </source>
</evidence>
<dbReference type="InterPro" id="IPR006102">
    <property type="entry name" value="Ig-like_GH2"/>
</dbReference>
<evidence type="ECO:0000256" key="1">
    <source>
        <dbReference type="ARBA" id="ARBA00007401"/>
    </source>
</evidence>
<evidence type="ECO:0000313" key="9">
    <source>
        <dbReference type="EMBL" id="CUP03108.1"/>
    </source>
</evidence>
<dbReference type="InterPro" id="IPR023232">
    <property type="entry name" value="Glyco_hydro_2_AS"/>
</dbReference>
<dbReference type="InterPro" id="IPR006103">
    <property type="entry name" value="Glyco_hydro_2_cat"/>
</dbReference>
<dbReference type="Gene3D" id="2.60.40.10">
    <property type="entry name" value="Immunoglobulins"/>
    <property type="match status" value="3"/>
</dbReference>
<dbReference type="InterPro" id="IPR040605">
    <property type="entry name" value="Glyco_hydro2_dom5"/>
</dbReference>
<feature type="domain" description="Glycosyl hydrolases family 2 sugar binding" evidence="6">
    <location>
        <begin position="100"/>
        <end position="197"/>
    </location>
</feature>
<dbReference type="Pfam" id="PF18565">
    <property type="entry name" value="Glyco_hydro2_C5"/>
    <property type="match status" value="1"/>
</dbReference>
<evidence type="ECO:0000259" key="5">
    <source>
        <dbReference type="Pfam" id="PF02836"/>
    </source>
</evidence>
<dbReference type="InterPro" id="IPR006101">
    <property type="entry name" value="Glyco_hydro_2"/>
</dbReference>
<evidence type="ECO:0000313" key="10">
    <source>
        <dbReference type="Proteomes" id="UP000095606"/>
    </source>
</evidence>
<reference evidence="9 10" key="1">
    <citation type="submission" date="2015-09" db="EMBL/GenBank/DDBJ databases">
        <authorList>
            <consortium name="Pathogen Informatics"/>
        </authorList>
    </citation>
    <scope>NUCLEOTIDE SEQUENCE [LARGE SCALE GENOMIC DNA]</scope>
    <source>
        <strain evidence="9 10">2789STDY5834846</strain>
    </source>
</reference>
<dbReference type="PROSITE" id="PS00608">
    <property type="entry name" value="GLYCOSYL_HYDROL_F2_2"/>
    <property type="match status" value="1"/>
</dbReference>
<dbReference type="InterPro" id="IPR013783">
    <property type="entry name" value="Ig-like_fold"/>
</dbReference>
<organism evidence="9 10">
    <name type="scientific">Bacteroides faecis</name>
    <dbReference type="NCBI Taxonomy" id="674529"/>
    <lineage>
        <taxon>Bacteria</taxon>
        <taxon>Pseudomonadati</taxon>
        <taxon>Bacteroidota</taxon>
        <taxon>Bacteroidia</taxon>
        <taxon>Bacteroidales</taxon>
        <taxon>Bacteroidaceae</taxon>
        <taxon>Bacteroides</taxon>
    </lineage>
</organism>
<comment type="similarity">
    <text evidence="1">Belongs to the glycosyl hydrolase 2 family.</text>
</comment>
<dbReference type="Gene3D" id="2.60.120.260">
    <property type="entry name" value="Galactose-binding domain-like"/>
    <property type="match status" value="1"/>
</dbReference>
<dbReference type="SUPFAM" id="SSF49303">
    <property type="entry name" value="beta-Galactosidase/glucuronidase domain"/>
    <property type="match status" value="1"/>
</dbReference>
<dbReference type="PANTHER" id="PTHR42732">
    <property type="entry name" value="BETA-GALACTOSIDASE"/>
    <property type="match status" value="1"/>
</dbReference>
<feature type="domain" description="Glycoside hydrolase family 2 immunoglobulin-like beta-sandwich" evidence="4">
    <location>
        <begin position="203"/>
        <end position="312"/>
    </location>
</feature>
<dbReference type="InterPro" id="IPR051913">
    <property type="entry name" value="GH2_Domain-Containing"/>
</dbReference>
<accession>A0A174JZR7</accession>
<keyword evidence="3 9" id="KW-0326">Glycosidase</keyword>
<evidence type="ECO:0000259" key="4">
    <source>
        <dbReference type="Pfam" id="PF00703"/>
    </source>
</evidence>
<dbReference type="InterPro" id="IPR036156">
    <property type="entry name" value="Beta-gal/glucu_dom_sf"/>
</dbReference>
<proteinExistence type="inferred from homology"/>
<dbReference type="Gene3D" id="3.20.20.80">
    <property type="entry name" value="Glycosidases"/>
    <property type="match status" value="2"/>
</dbReference>
<dbReference type="Pfam" id="PF02836">
    <property type="entry name" value="Glyco_hydro_2_C"/>
    <property type="match status" value="1"/>
</dbReference>
<dbReference type="InterPro" id="IPR008979">
    <property type="entry name" value="Galactose-bd-like_sf"/>
</dbReference>
<evidence type="ECO:0000256" key="2">
    <source>
        <dbReference type="ARBA" id="ARBA00022801"/>
    </source>
</evidence>